<dbReference type="PANTHER" id="PTHR46661:SF4">
    <property type="entry name" value="RING-TYPE DOMAIN-CONTAINING PROTEIN"/>
    <property type="match status" value="1"/>
</dbReference>
<organism evidence="20 21">
    <name type="scientific">Lodderomyces elongisporus (strain ATCC 11503 / CBS 2605 / JCM 1781 / NBRC 1676 / NRRL YB-4239)</name>
    <name type="common">Yeast</name>
    <name type="synonym">Saccharomyces elongisporus</name>
    <dbReference type="NCBI Taxonomy" id="379508"/>
    <lineage>
        <taxon>Eukaryota</taxon>
        <taxon>Fungi</taxon>
        <taxon>Dikarya</taxon>
        <taxon>Ascomycota</taxon>
        <taxon>Saccharomycotina</taxon>
        <taxon>Pichiomycetes</taxon>
        <taxon>Debaryomycetaceae</taxon>
        <taxon>Candida/Lodderomyces clade</taxon>
        <taxon>Lodderomyces</taxon>
    </lineage>
</organism>
<dbReference type="Proteomes" id="UP000001996">
    <property type="component" value="Unassembled WGS sequence"/>
</dbReference>
<protein>
    <recommendedName>
        <fullName evidence="6">RING-type E3 ubiquitin transferase</fullName>
        <ecNumber evidence="6">2.3.2.27</ecNumber>
    </recommendedName>
</protein>
<evidence type="ECO:0000256" key="17">
    <source>
        <dbReference type="PROSITE-ProRule" id="PRU00175"/>
    </source>
</evidence>
<evidence type="ECO:0000256" key="16">
    <source>
        <dbReference type="ARBA" id="ARBA00023288"/>
    </source>
</evidence>
<evidence type="ECO:0000259" key="19">
    <source>
        <dbReference type="PROSITE" id="PS50178"/>
    </source>
</evidence>
<dbReference type="PANTHER" id="PTHR46661">
    <property type="entry name" value="E3 UBIQUITIN-PROTEIN LIGASE ZNRF1-LIKE PROTEIN"/>
    <property type="match status" value="1"/>
</dbReference>
<comment type="catalytic activity">
    <reaction evidence="1">
        <text>S-ubiquitinyl-[E2 ubiquitin-conjugating enzyme]-L-cysteine + [acceptor protein]-L-lysine = [E2 ubiquitin-conjugating enzyme]-L-cysteine + N(6)-ubiquitinyl-[acceptor protein]-L-lysine.</text>
        <dbReference type="EC" id="2.3.2.27"/>
    </reaction>
</comment>
<dbReference type="InterPro" id="IPR000306">
    <property type="entry name" value="Znf_FYVE"/>
</dbReference>
<dbReference type="InterPro" id="IPR017455">
    <property type="entry name" value="Znf_FYVE-rel"/>
</dbReference>
<evidence type="ECO:0000313" key="20">
    <source>
        <dbReference type="EMBL" id="EDK47176.1"/>
    </source>
</evidence>
<evidence type="ECO:0000256" key="13">
    <source>
        <dbReference type="ARBA" id="ARBA00022833"/>
    </source>
</evidence>
<dbReference type="InterPro" id="IPR051878">
    <property type="entry name" value="ZNRF_ubiq-protein_ligase"/>
</dbReference>
<dbReference type="EC" id="2.3.2.27" evidence="6"/>
<dbReference type="SMART" id="SM00184">
    <property type="entry name" value="RING"/>
    <property type="match status" value="1"/>
</dbReference>
<dbReference type="GO" id="GO:0016020">
    <property type="term" value="C:membrane"/>
    <property type="evidence" value="ECO:0007669"/>
    <property type="project" value="UniProtKB-SubCell"/>
</dbReference>
<sequence>MSLAHPQNPPPPPIPQSPVWENDYDTSTCRLCHKTFNLWCRRHHCRRCGKVVCADCSSQFIYYTPLVAPPPTASSFSTSSPFSSLASPQTMMSKNRTCDKCADTMLKQSRTREITSQLPSSSSTSSLRRDNISDANLCPVCGINLLKEFITLRSPHNHDVIPQDEFEKYKEDHINDCLNKFDLTAQQANNKKMLVYILAPIPKPQYEIIPRMVDSVLPEMMTSNTTEKEEYEECMICLEELKPGDKVGRLECLCVFHYKCIKDWFNKKGYGECPVHFLHK</sequence>
<dbReference type="EMBL" id="CH981532">
    <property type="protein sequence ID" value="EDK47176.1"/>
    <property type="molecule type" value="Genomic_DNA"/>
</dbReference>
<evidence type="ECO:0000313" key="21">
    <source>
        <dbReference type="Proteomes" id="UP000001996"/>
    </source>
</evidence>
<dbReference type="AlphaFoldDB" id="A5E6W8"/>
<evidence type="ECO:0000256" key="7">
    <source>
        <dbReference type="ARBA" id="ARBA00022679"/>
    </source>
</evidence>
<evidence type="ECO:0000256" key="2">
    <source>
        <dbReference type="ARBA" id="ARBA00004170"/>
    </source>
</evidence>
<dbReference type="Pfam" id="PF13639">
    <property type="entry name" value="zf-RING_2"/>
    <property type="match status" value="1"/>
</dbReference>
<accession>A5E6W8</accession>
<evidence type="ECO:0000256" key="1">
    <source>
        <dbReference type="ARBA" id="ARBA00000900"/>
    </source>
</evidence>
<keyword evidence="10" id="KW-0967">Endosome</keyword>
<name>A5E6W8_LODEL</name>
<evidence type="ECO:0000256" key="15">
    <source>
        <dbReference type="ARBA" id="ARBA00023228"/>
    </source>
</evidence>
<dbReference type="GO" id="GO:0032266">
    <property type="term" value="F:phosphatidylinositol-3-phosphate binding"/>
    <property type="evidence" value="ECO:0007669"/>
    <property type="project" value="UniProtKB-ARBA"/>
</dbReference>
<keyword evidence="11 17" id="KW-0863">Zinc-finger</keyword>
<dbReference type="KEGG" id="lel:PVL30_002452"/>
<evidence type="ECO:0000256" key="10">
    <source>
        <dbReference type="ARBA" id="ARBA00022753"/>
    </source>
</evidence>
<keyword evidence="13" id="KW-0862">Zinc</keyword>
<dbReference type="InterPro" id="IPR011011">
    <property type="entry name" value="Znf_FYVE_PHD"/>
</dbReference>
<dbReference type="InParanoid" id="A5E6W8"/>
<dbReference type="GO" id="GO:0008270">
    <property type="term" value="F:zinc ion binding"/>
    <property type="evidence" value="ECO:0007669"/>
    <property type="project" value="UniProtKB-KW"/>
</dbReference>
<comment type="subcellular location">
    <subcellularLocation>
        <location evidence="3">Endosome</location>
    </subcellularLocation>
    <subcellularLocation>
        <location evidence="4">Lysosome</location>
    </subcellularLocation>
    <subcellularLocation>
        <location evidence="2">Membrane</location>
        <topology evidence="2">Peripheral membrane protein</topology>
    </subcellularLocation>
</comment>
<keyword evidence="16" id="KW-0449">Lipoprotein</keyword>
<keyword evidence="9" id="KW-0479">Metal-binding</keyword>
<dbReference type="SMART" id="SM00064">
    <property type="entry name" value="FYVE"/>
    <property type="match status" value="1"/>
</dbReference>
<evidence type="ECO:0000256" key="6">
    <source>
        <dbReference type="ARBA" id="ARBA00012483"/>
    </source>
</evidence>
<dbReference type="SUPFAM" id="SSF57850">
    <property type="entry name" value="RING/U-box"/>
    <property type="match status" value="1"/>
</dbReference>
<dbReference type="GO" id="GO:0043161">
    <property type="term" value="P:proteasome-mediated ubiquitin-dependent protein catabolic process"/>
    <property type="evidence" value="ECO:0007669"/>
    <property type="project" value="TreeGrafter"/>
</dbReference>
<dbReference type="GO" id="GO:0005768">
    <property type="term" value="C:endosome"/>
    <property type="evidence" value="ECO:0007669"/>
    <property type="project" value="UniProtKB-SubCell"/>
</dbReference>
<dbReference type="eggNOG" id="KOG1729">
    <property type="taxonomic scope" value="Eukaryota"/>
</dbReference>
<keyword evidence="15" id="KW-0458">Lysosome</keyword>
<dbReference type="GeneID" id="5230542"/>
<gene>
    <name evidence="20" type="ORF">LELG_05357</name>
</gene>
<keyword evidence="14" id="KW-0472">Membrane</keyword>
<dbReference type="InterPro" id="IPR001841">
    <property type="entry name" value="Znf_RING"/>
</dbReference>
<evidence type="ECO:0000256" key="14">
    <source>
        <dbReference type="ARBA" id="ARBA00023136"/>
    </source>
</evidence>
<dbReference type="CDD" id="cd16489">
    <property type="entry name" value="mRING-CH-C4HC2H_ZNRF"/>
    <property type="match status" value="1"/>
</dbReference>
<keyword evidence="8" id="KW-0519">Myristate</keyword>
<evidence type="ECO:0000256" key="9">
    <source>
        <dbReference type="ARBA" id="ARBA00022723"/>
    </source>
</evidence>
<dbReference type="SUPFAM" id="SSF57903">
    <property type="entry name" value="FYVE/PHD zinc finger"/>
    <property type="match status" value="1"/>
</dbReference>
<dbReference type="PROSITE" id="PS50089">
    <property type="entry name" value="ZF_RING_2"/>
    <property type="match status" value="1"/>
</dbReference>
<keyword evidence="21" id="KW-1185">Reference proteome</keyword>
<dbReference type="GO" id="GO:0061630">
    <property type="term" value="F:ubiquitin protein ligase activity"/>
    <property type="evidence" value="ECO:0007669"/>
    <property type="project" value="UniProtKB-EC"/>
</dbReference>
<dbReference type="Pfam" id="PF01363">
    <property type="entry name" value="FYVE"/>
    <property type="match status" value="1"/>
</dbReference>
<evidence type="ECO:0000256" key="4">
    <source>
        <dbReference type="ARBA" id="ARBA00004371"/>
    </source>
</evidence>
<dbReference type="HOGENOM" id="CLU_069851_0_0_1"/>
<keyword evidence="7" id="KW-0808">Transferase</keyword>
<dbReference type="PROSITE" id="PS50178">
    <property type="entry name" value="ZF_FYVE"/>
    <property type="match status" value="1"/>
</dbReference>
<dbReference type="Gene3D" id="3.30.40.10">
    <property type="entry name" value="Zinc/RING finger domain, C3HC4 (zinc finger)"/>
    <property type="match status" value="2"/>
</dbReference>
<proteinExistence type="predicted"/>
<feature type="domain" description="RING-type" evidence="18">
    <location>
        <begin position="234"/>
        <end position="276"/>
    </location>
</feature>
<dbReference type="OrthoDB" id="660555at2759"/>
<feature type="domain" description="FYVE-type" evidence="19">
    <location>
        <begin position="23"/>
        <end position="106"/>
    </location>
</feature>
<evidence type="ECO:0000256" key="5">
    <source>
        <dbReference type="ARBA" id="ARBA00004906"/>
    </source>
</evidence>
<dbReference type="VEuPathDB" id="FungiDB:LELG_05357"/>
<dbReference type="OMA" id="NFCPLHD"/>
<evidence type="ECO:0000256" key="3">
    <source>
        <dbReference type="ARBA" id="ARBA00004177"/>
    </source>
</evidence>
<evidence type="ECO:0000256" key="11">
    <source>
        <dbReference type="ARBA" id="ARBA00022771"/>
    </source>
</evidence>
<reference evidence="20 21" key="1">
    <citation type="journal article" date="2009" name="Nature">
        <title>Evolution of pathogenicity and sexual reproduction in eight Candida genomes.</title>
        <authorList>
            <person name="Butler G."/>
            <person name="Rasmussen M.D."/>
            <person name="Lin M.F."/>
            <person name="Santos M.A."/>
            <person name="Sakthikumar S."/>
            <person name="Munro C.A."/>
            <person name="Rheinbay E."/>
            <person name="Grabherr M."/>
            <person name="Forche A."/>
            <person name="Reedy J.L."/>
            <person name="Agrafioti I."/>
            <person name="Arnaud M.B."/>
            <person name="Bates S."/>
            <person name="Brown A.J."/>
            <person name="Brunke S."/>
            <person name="Costanzo M.C."/>
            <person name="Fitzpatrick D.A."/>
            <person name="de Groot P.W."/>
            <person name="Harris D."/>
            <person name="Hoyer L.L."/>
            <person name="Hube B."/>
            <person name="Klis F.M."/>
            <person name="Kodira C."/>
            <person name="Lennard N."/>
            <person name="Logue M.E."/>
            <person name="Martin R."/>
            <person name="Neiman A.M."/>
            <person name="Nikolaou E."/>
            <person name="Quail M.A."/>
            <person name="Quinn J."/>
            <person name="Santos M.C."/>
            <person name="Schmitzberger F.F."/>
            <person name="Sherlock G."/>
            <person name="Shah P."/>
            <person name="Silverstein K.A."/>
            <person name="Skrzypek M.S."/>
            <person name="Soll D."/>
            <person name="Staggs R."/>
            <person name="Stansfield I."/>
            <person name="Stumpf M.P."/>
            <person name="Sudbery P.E."/>
            <person name="Srikantha T."/>
            <person name="Zeng Q."/>
            <person name="Berman J."/>
            <person name="Berriman M."/>
            <person name="Heitman J."/>
            <person name="Gow N.A."/>
            <person name="Lorenz M.C."/>
            <person name="Birren B.W."/>
            <person name="Kellis M."/>
            <person name="Cuomo C.A."/>
        </authorList>
    </citation>
    <scope>NUCLEOTIDE SEQUENCE [LARGE SCALE GENOMIC DNA]</scope>
    <source>
        <strain evidence="21">ATCC 11503 / BCRC 21390 / CBS 2605 / JCM 1781 / NBRC 1676 / NRRL YB-4239</strain>
    </source>
</reference>
<keyword evidence="12" id="KW-0833">Ubl conjugation pathway</keyword>
<dbReference type="InterPro" id="IPR013083">
    <property type="entry name" value="Znf_RING/FYVE/PHD"/>
</dbReference>
<evidence type="ECO:0000256" key="12">
    <source>
        <dbReference type="ARBA" id="ARBA00022786"/>
    </source>
</evidence>
<evidence type="ECO:0000259" key="18">
    <source>
        <dbReference type="PROSITE" id="PS50089"/>
    </source>
</evidence>
<evidence type="ECO:0000256" key="8">
    <source>
        <dbReference type="ARBA" id="ARBA00022707"/>
    </source>
</evidence>
<dbReference type="GO" id="GO:0070936">
    <property type="term" value="P:protein K48-linked ubiquitination"/>
    <property type="evidence" value="ECO:0007669"/>
    <property type="project" value="TreeGrafter"/>
</dbReference>
<dbReference type="FunCoup" id="A5E6W8">
    <property type="interactions" value="16"/>
</dbReference>
<comment type="pathway">
    <text evidence="5">Protein modification; protein ubiquitination.</text>
</comment>